<organism evidence="1 2">
    <name type="scientific">Hydrogenophaga crocea</name>
    <dbReference type="NCBI Taxonomy" id="2716225"/>
    <lineage>
        <taxon>Bacteria</taxon>
        <taxon>Pseudomonadati</taxon>
        <taxon>Pseudomonadota</taxon>
        <taxon>Betaproteobacteria</taxon>
        <taxon>Burkholderiales</taxon>
        <taxon>Comamonadaceae</taxon>
        <taxon>Hydrogenophaga</taxon>
    </lineage>
</organism>
<gene>
    <name evidence="1" type="ORF">G9Q37_10960</name>
</gene>
<accession>A0A6G8IHM1</accession>
<keyword evidence="2" id="KW-1185">Reference proteome</keyword>
<dbReference type="EMBL" id="CP049989">
    <property type="protein sequence ID" value="QIM52631.1"/>
    <property type="molecule type" value="Genomic_DNA"/>
</dbReference>
<evidence type="ECO:0000313" key="1">
    <source>
        <dbReference type="EMBL" id="QIM52631.1"/>
    </source>
</evidence>
<dbReference type="Proteomes" id="UP000503162">
    <property type="component" value="Chromosome"/>
</dbReference>
<reference evidence="1 2" key="1">
    <citation type="submission" date="2020-03" db="EMBL/GenBank/DDBJ databases">
        <title>Hydrogenophaga sp. nov. isolated from cyanobacterial mat.</title>
        <authorList>
            <person name="Thorat V."/>
            <person name="Kirdat K."/>
            <person name="Tiwarekar B."/>
            <person name="Costa E.D."/>
            <person name="Yadav A."/>
        </authorList>
    </citation>
    <scope>NUCLEOTIDE SEQUENCE [LARGE SCALE GENOMIC DNA]</scope>
    <source>
        <strain evidence="1 2">BA0156</strain>
    </source>
</reference>
<protein>
    <submittedName>
        <fullName evidence="1">Uncharacterized protein</fullName>
    </submittedName>
</protein>
<evidence type="ECO:0000313" key="2">
    <source>
        <dbReference type="Proteomes" id="UP000503162"/>
    </source>
</evidence>
<sequence length="207" mass="22419">MHIRENRETAMAGMGAPPLAPSRVPPAYQGVWARTLLETPAGRDTGTWVRWVQTAGHHGSLGRSAEAASVCDEGPGAPHNVFQTPDRIVQTGLHDRHLAVWERLPASQGPRIALARRDDAGQPTDERLLLCGQYLLHVAPRAGAAPALSFGRVDSARATWTVERASDTALDGCEHPWQLQRLGLDLARVLGAPLLEGAWEVLEWSDA</sequence>
<dbReference type="AlphaFoldDB" id="A0A6G8IHM1"/>
<name>A0A6G8IHM1_9BURK</name>
<proteinExistence type="predicted"/>
<dbReference type="RefSeq" id="WP_166227233.1">
    <property type="nucleotide sequence ID" value="NZ_CP049989.1"/>
</dbReference>
<dbReference type="KEGG" id="hcz:G9Q37_10960"/>